<name>A0ACC0UQW6_9HYPO</name>
<evidence type="ECO:0000313" key="1">
    <source>
        <dbReference type="EMBL" id="KAI9896332.1"/>
    </source>
</evidence>
<dbReference type="EMBL" id="CM047948">
    <property type="protein sequence ID" value="KAI9896332.1"/>
    <property type="molecule type" value="Genomic_DNA"/>
</dbReference>
<gene>
    <name evidence="1" type="ORF">N3K66_008504</name>
</gene>
<sequence>MDSKKETCTVSISNMDNPRRHFLSGKRIIIAGGGIAGLSFAASLNQLWHSALGPPPIITIFDRDAQDVEQQREGYSLSLAGHDNTGGLIALKNMNLLDRMCSHAISGLDDKGSFKIWASDWKEKISLRRKPVDGLPSSSIRVTRRDLRQVLLSAIGTSVNVQWQSKCLSAASNADDGVMVQVQKEGQEQVETHGCDLLVVADGANSKLRSFLRPDDKLQYAGAVLRGGLSRFDGQLPKPLDRDWGFVLSGTGVSCFYSPVDDNSIVWAVGHLEEVESPAFNRESEDEAAAVVARARELGADFTEPFSTVVSQTDHRAVMCINARDKMPFSHQESINKMPVIFIGDSNHALSPFAGFGANLALADGWELAHQLCGGRDITAAVRRYDAVAVPRAARIVKASRAKLRTGHSTGWRLWMFMVMLAVGRFFGMVLRRR</sequence>
<dbReference type="Proteomes" id="UP001163324">
    <property type="component" value="Chromosome 9"/>
</dbReference>
<protein>
    <submittedName>
        <fullName evidence="1">Uncharacterized protein</fullName>
    </submittedName>
</protein>
<proteinExistence type="predicted"/>
<accession>A0ACC0UQW6</accession>
<reference evidence="1" key="1">
    <citation type="submission" date="2022-10" db="EMBL/GenBank/DDBJ databases">
        <title>Complete Genome of Trichothecium roseum strain YXFP-22015, a Plant Pathogen Isolated from Citrus.</title>
        <authorList>
            <person name="Wang Y."/>
            <person name="Zhu L."/>
        </authorList>
    </citation>
    <scope>NUCLEOTIDE SEQUENCE</scope>
    <source>
        <strain evidence="1">YXFP-22015</strain>
    </source>
</reference>
<keyword evidence="2" id="KW-1185">Reference proteome</keyword>
<evidence type="ECO:0000313" key="2">
    <source>
        <dbReference type="Proteomes" id="UP001163324"/>
    </source>
</evidence>
<comment type="caution">
    <text evidence="1">The sequence shown here is derived from an EMBL/GenBank/DDBJ whole genome shotgun (WGS) entry which is preliminary data.</text>
</comment>
<organism evidence="1 2">
    <name type="scientific">Trichothecium roseum</name>
    <dbReference type="NCBI Taxonomy" id="47278"/>
    <lineage>
        <taxon>Eukaryota</taxon>
        <taxon>Fungi</taxon>
        <taxon>Dikarya</taxon>
        <taxon>Ascomycota</taxon>
        <taxon>Pezizomycotina</taxon>
        <taxon>Sordariomycetes</taxon>
        <taxon>Hypocreomycetidae</taxon>
        <taxon>Hypocreales</taxon>
        <taxon>Hypocreales incertae sedis</taxon>
        <taxon>Trichothecium</taxon>
    </lineage>
</organism>